<accession>A0ABV9ICQ5</accession>
<organism evidence="2 3">
    <name type="scientific">Deinococcus hohokamensis</name>
    <dbReference type="NCBI Taxonomy" id="309883"/>
    <lineage>
        <taxon>Bacteria</taxon>
        <taxon>Thermotogati</taxon>
        <taxon>Deinococcota</taxon>
        <taxon>Deinococci</taxon>
        <taxon>Deinococcales</taxon>
        <taxon>Deinococcaceae</taxon>
        <taxon>Deinococcus</taxon>
    </lineage>
</organism>
<feature type="chain" id="PRO_5046085180" evidence="1">
    <location>
        <begin position="19"/>
        <end position="334"/>
    </location>
</feature>
<gene>
    <name evidence="2" type="ORF">ACFO0D_17465</name>
</gene>
<proteinExistence type="predicted"/>
<keyword evidence="1" id="KW-0732">Signal</keyword>
<evidence type="ECO:0000313" key="3">
    <source>
        <dbReference type="Proteomes" id="UP001595952"/>
    </source>
</evidence>
<evidence type="ECO:0000256" key="1">
    <source>
        <dbReference type="SAM" id="SignalP"/>
    </source>
</evidence>
<feature type="signal peptide" evidence="1">
    <location>
        <begin position="1"/>
        <end position="18"/>
    </location>
</feature>
<name>A0ABV9ICQ5_9DEIO</name>
<comment type="caution">
    <text evidence="2">The sequence shown here is derived from an EMBL/GenBank/DDBJ whole genome shotgun (WGS) entry which is preliminary data.</text>
</comment>
<dbReference type="EMBL" id="JBHSEI010000015">
    <property type="protein sequence ID" value="MFC4640121.1"/>
    <property type="molecule type" value="Genomic_DNA"/>
</dbReference>
<dbReference type="Pfam" id="PF11301">
    <property type="entry name" value="DUF3103"/>
    <property type="match status" value="1"/>
</dbReference>
<dbReference type="PROSITE" id="PS51257">
    <property type="entry name" value="PROKAR_LIPOPROTEIN"/>
    <property type="match status" value="1"/>
</dbReference>
<protein>
    <submittedName>
        <fullName evidence="2">DUF3103 family protein</fullName>
    </submittedName>
</protein>
<dbReference type="InterPro" id="IPR021452">
    <property type="entry name" value="DUF3103"/>
</dbReference>
<sequence>MTLSRLLPITLTVTLLLASCGQQPPTQPSFSAPTTTAAQAQTNAALHTFAMQLAQAMTEPGVRSLIAQQAALKFDGDTETLYATLASLSTGKGTFAQALASGLSAQSLSALTAQIPHLQVAVRGKAWDATTTVPLVAVAAEGGYEYAVVTAYDAQGRAHLLDSRKAPDMPVVVVGVNERVDAAGAPLPEYRLAAQHLQAQEAPQLTAQGCYNVNLHAVTIFDDMEPWTKGDAEIYVAVKGTGLLWHSRISQATDEDTYGTGNLLFGCSDSEVRFYWYEKDGSNLDFEITVGNVGFGIKIDDGNDFMGSVIVGKSYFEGSSIDYRNVGNVGQYTF</sequence>
<evidence type="ECO:0000313" key="2">
    <source>
        <dbReference type="EMBL" id="MFC4640121.1"/>
    </source>
</evidence>
<reference evidence="3" key="1">
    <citation type="journal article" date="2019" name="Int. J. Syst. Evol. Microbiol.">
        <title>The Global Catalogue of Microorganisms (GCM) 10K type strain sequencing project: providing services to taxonomists for standard genome sequencing and annotation.</title>
        <authorList>
            <consortium name="The Broad Institute Genomics Platform"/>
            <consortium name="The Broad Institute Genome Sequencing Center for Infectious Disease"/>
            <person name="Wu L."/>
            <person name="Ma J."/>
        </authorList>
    </citation>
    <scope>NUCLEOTIDE SEQUENCE [LARGE SCALE GENOMIC DNA]</scope>
    <source>
        <strain evidence="3">CCUG 55995</strain>
    </source>
</reference>
<dbReference type="Proteomes" id="UP001595952">
    <property type="component" value="Unassembled WGS sequence"/>
</dbReference>
<dbReference type="RefSeq" id="WP_380063107.1">
    <property type="nucleotide sequence ID" value="NZ_JBHSEI010000015.1"/>
</dbReference>
<keyword evidence="3" id="KW-1185">Reference proteome</keyword>